<protein>
    <submittedName>
        <fullName evidence="7">MerR family transcriptional regulator</fullName>
    </submittedName>
</protein>
<keyword evidence="1" id="KW-0805">Transcription regulation</keyword>
<dbReference type="Pfam" id="PF13411">
    <property type="entry name" value="MerR_1"/>
    <property type="match status" value="1"/>
</dbReference>
<dbReference type="Gene3D" id="1.10.490.50">
    <property type="entry name" value="Antibiotic binding domain of TipA-like multidrug resistance regulators"/>
    <property type="match status" value="1"/>
</dbReference>
<keyword evidence="4" id="KW-0804">Transcription</keyword>
<accession>A0A7G5MXV6</accession>
<dbReference type="SUPFAM" id="SSF46955">
    <property type="entry name" value="Putative DNA-binding domain"/>
    <property type="match status" value="1"/>
</dbReference>
<dbReference type="GO" id="GO:0003677">
    <property type="term" value="F:DNA binding"/>
    <property type="evidence" value="ECO:0007669"/>
    <property type="project" value="UniProtKB-KW"/>
</dbReference>
<evidence type="ECO:0000256" key="5">
    <source>
        <dbReference type="SAM" id="Coils"/>
    </source>
</evidence>
<dbReference type="Proteomes" id="UP000515789">
    <property type="component" value="Chromosome"/>
</dbReference>
<dbReference type="GeneID" id="75052058"/>
<dbReference type="PANTHER" id="PTHR30204:SF90">
    <property type="entry name" value="HTH-TYPE TRANSCRIPTIONAL ACTIVATOR MTA"/>
    <property type="match status" value="1"/>
</dbReference>
<sequence length="261" mass="30894">MSEKPMAVHEVVNLTGITARTLHYYDEIGLLKPSIVTETKYRLYTEDDLSRLQEILFFREVGFALKEIKDLLHSPYYNRAEALEKHLSILEAQRERIESLIALVKAEIKEKKAVSFSAFSNSKVLELQAKFREEVLERWGDTDSFREYEGTFSLKARKIQNEQIEAFYNMAQVTFEKLAMYEDKSPDYPEVQAIVQEWQLYISEHFYQCDKQMLSNLGKLYITDKRFSDFINRFGKEDLATFFSRAIEIYCIQYRDKQDED</sequence>
<feature type="domain" description="HTH merR-type" evidence="6">
    <location>
        <begin position="14"/>
        <end position="74"/>
    </location>
</feature>
<dbReference type="Gene3D" id="1.10.1660.10">
    <property type="match status" value="1"/>
</dbReference>
<proteinExistence type="predicted"/>
<dbReference type="PANTHER" id="PTHR30204">
    <property type="entry name" value="REDOX-CYCLING DRUG-SENSING TRANSCRIPTIONAL ACTIVATOR SOXR"/>
    <property type="match status" value="1"/>
</dbReference>
<dbReference type="SUPFAM" id="SSF89082">
    <property type="entry name" value="Antibiotic binding domain of TipA-like multidrug resistance regulators"/>
    <property type="match status" value="1"/>
</dbReference>
<dbReference type="PROSITE" id="PS50937">
    <property type="entry name" value="HTH_MERR_2"/>
    <property type="match status" value="1"/>
</dbReference>
<reference evidence="7 8" key="1">
    <citation type="submission" date="2019-04" db="EMBL/GenBank/DDBJ databases">
        <authorList>
            <person name="Schori C."/>
            <person name="Ahrens C."/>
        </authorList>
    </citation>
    <scope>NUCLEOTIDE SEQUENCE [LARGE SCALE GENOMIC DNA]</scope>
    <source>
        <strain evidence="7 8">DSM 2950</strain>
    </source>
</reference>
<dbReference type="SMART" id="SM00422">
    <property type="entry name" value="HTH_MERR"/>
    <property type="match status" value="1"/>
</dbReference>
<evidence type="ECO:0000259" key="6">
    <source>
        <dbReference type="PROSITE" id="PS50937"/>
    </source>
</evidence>
<dbReference type="AlphaFoldDB" id="A0A7G5MXV6"/>
<evidence type="ECO:0000313" key="7">
    <source>
        <dbReference type="EMBL" id="QMW79449.1"/>
    </source>
</evidence>
<dbReference type="InterPro" id="IPR012925">
    <property type="entry name" value="TipAS_dom"/>
</dbReference>
<dbReference type="InterPro" id="IPR009061">
    <property type="entry name" value="DNA-bd_dom_put_sf"/>
</dbReference>
<dbReference type="GO" id="GO:0003700">
    <property type="term" value="F:DNA-binding transcription factor activity"/>
    <property type="evidence" value="ECO:0007669"/>
    <property type="project" value="InterPro"/>
</dbReference>
<dbReference type="InterPro" id="IPR036244">
    <property type="entry name" value="TipA-like_antibiotic-bd"/>
</dbReference>
<evidence type="ECO:0000256" key="3">
    <source>
        <dbReference type="ARBA" id="ARBA00023159"/>
    </source>
</evidence>
<name>A0A7G5MXV6_9FIRM</name>
<feature type="coiled-coil region" evidence="5">
    <location>
        <begin position="80"/>
        <end position="110"/>
    </location>
</feature>
<dbReference type="InterPro" id="IPR047057">
    <property type="entry name" value="MerR_fam"/>
</dbReference>
<evidence type="ECO:0000313" key="8">
    <source>
        <dbReference type="Proteomes" id="UP000515789"/>
    </source>
</evidence>
<keyword evidence="5" id="KW-0175">Coiled coil</keyword>
<dbReference type="EMBL" id="CP039126">
    <property type="protein sequence ID" value="QMW79449.1"/>
    <property type="molecule type" value="Genomic_DNA"/>
</dbReference>
<evidence type="ECO:0000256" key="1">
    <source>
        <dbReference type="ARBA" id="ARBA00023015"/>
    </source>
</evidence>
<dbReference type="RefSeq" id="WP_018595047.1">
    <property type="nucleotide sequence ID" value="NZ_CABLBP010000018.1"/>
</dbReference>
<gene>
    <name evidence="7" type="ORF">E5259_18570</name>
</gene>
<keyword evidence="3" id="KW-0010">Activator</keyword>
<evidence type="ECO:0000256" key="4">
    <source>
        <dbReference type="ARBA" id="ARBA00023163"/>
    </source>
</evidence>
<dbReference type="InterPro" id="IPR000551">
    <property type="entry name" value="MerR-type_HTH_dom"/>
</dbReference>
<keyword evidence="2" id="KW-0238">DNA-binding</keyword>
<organism evidence="7 8">
    <name type="scientific">Blautia producta</name>
    <dbReference type="NCBI Taxonomy" id="33035"/>
    <lineage>
        <taxon>Bacteria</taxon>
        <taxon>Bacillati</taxon>
        <taxon>Bacillota</taxon>
        <taxon>Clostridia</taxon>
        <taxon>Lachnospirales</taxon>
        <taxon>Lachnospiraceae</taxon>
        <taxon>Blautia</taxon>
    </lineage>
</organism>
<evidence type="ECO:0000256" key="2">
    <source>
        <dbReference type="ARBA" id="ARBA00023125"/>
    </source>
</evidence>
<dbReference type="Pfam" id="PF07739">
    <property type="entry name" value="TipAS"/>
    <property type="match status" value="1"/>
</dbReference>
<dbReference type="CDD" id="cd01106">
    <property type="entry name" value="HTH_TipAL-Mta"/>
    <property type="match status" value="1"/>
</dbReference>